<dbReference type="Pfam" id="PF03466">
    <property type="entry name" value="LysR_substrate"/>
    <property type="match status" value="1"/>
</dbReference>
<reference evidence="6 7" key="1">
    <citation type="journal article" date="2024" name="Int. J. Syst. Evol. Microbiol.">
        <title>Clostridium omnivorum sp. nov., isolated from anoxic soil under the treatment of reductive soil disinfestation.</title>
        <authorList>
            <person name="Ueki A."/>
            <person name="Tonouchi A."/>
            <person name="Kaku N."/>
            <person name="Honma S."/>
            <person name="Ueki K."/>
        </authorList>
    </citation>
    <scope>NUCLEOTIDE SEQUENCE [LARGE SCALE GENOMIC DNA]</scope>
    <source>
        <strain evidence="6 7">E14</strain>
    </source>
</reference>
<comment type="similarity">
    <text evidence="1">Belongs to the LysR transcriptional regulatory family.</text>
</comment>
<evidence type="ECO:0000259" key="5">
    <source>
        <dbReference type="PROSITE" id="PS50931"/>
    </source>
</evidence>
<keyword evidence="7" id="KW-1185">Reference proteome</keyword>
<name>A0ABQ5N987_9CLOT</name>
<dbReference type="InterPro" id="IPR000847">
    <property type="entry name" value="LysR_HTH_N"/>
</dbReference>
<gene>
    <name evidence="6" type="ORF">bsdE14_30670</name>
</gene>
<dbReference type="Pfam" id="PF00126">
    <property type="entry name" value="HTH_1"/>
    <property type="match status" value="1"/>
</dbReference>
<feature type="domain" description="HTH lysR-type" evidence="5">
    <location>
        <begin position="1"/>
        <end position="58"/>
    </location>
</feature>
<dbReference type="CDD" id="cd05466">
    <property type="entry name" value="PBP2_LTTR_substrate"/>
    <property type="match status" value="1"/>
</dbReference>
<dbReference type="PROSITE" id="PS50931">
    <property type="entry name" value="HTH_LYSR"/>
    <property type="match status" value="1"/>
</dbReference>
<dbReference type="InterPro" id="IPR005119">
    <property type="entry name" value="LysR_subst-bd"/>
</dbReference>
<dbReference type="Gene3D" id="3.40.190.290">
    <property type="match status" value="1"/>
</dbReference>
<dbReference type="PANTHER" id="PTHR30346">
    <property type="entry name" value="TRANSCRIPTIONAL DUAL REGULATOR HCAR-RELATED"/>
    <property type="match status" value="1"/>
</dbReference>
<keyword evidence="3" id="KW-0238">DNA-binding</keyword>
<evidence type="ECO:0000256" key="1">
    <source>
        <dbReference type="ARBA" id="ARBA00009437"/>
    </source>
</evidence>
<dbReference type="RefSeq" id="WP_264850988.1">
    <property type="nucleotide sequence ID" value="NZ_BRXR01000001.1"/>
</dbReference>
<dbReference type="SUPFAM" id="SSF46785">
    <property type="entry name" value="Winged helix' DNA-binding domain"/>
    <property type="match status" value="1"/>
</dbReference>
<keyword evidence="4" id="KW-0804">Transcription</keyword>
<evidence type="ECO:0000256" key="4">
    <source>
        <dbReference type="ARBA" id="ARBA00023163"/>
    </source>
</evidence>
<comment type="caution">
    <text evidence="6">The sequence shown here is derived from an EMBL/GenBank/DDBJ whole genome shotgun (WGS) entry which is preliminary data.</text>
</comment>
<dbReference type="PRINTS" id="PR00039">
    <property type="entry name" value="HTHLYSR"/>
</dbReference>
<dbReference type="InterPro" id="IPR036388">
    <property type="entry name" value="WH-like_DNA-bd_sf"/>
</dbReference>
<dbReference type="Proteomes" id="UP001208567">
    <property type="component" value="Unassembled WGS sequence"/>
</dbReference>
<organism evidence="6 7">
    <name type="scientific">Clostridium omnivorum</name>
    <dbReference type="NCBI Taxonomy" id="1604902"/>
    <lineage>
        <taxon>Bacteria</taxon>
        <taxon>Bacillati</taxon>
        <taxon>Bacillota</taxon>
        <taxon>Clostridia</taxon>
        <taxon>Eubacteriales</taxon>
        <taxon>Clostridiaceae</taxon>
        <taxon>Clostridium</taxon>
    </lineage>
</organism>
<protein>
    <submittedName>
        <fullName evidence="6">LysR family transcriptional regulator</fullName>
    </submittedName>
</protein>
<dbReference type="EMBL" id="BRXR01000001">
    <property type="protein sequence ID" value="GLC31657.1"/>
    <property type="molecule type" value="Genomic_DNA"/>
</dbReference>
<dbReference type="SUPFAM" id="SSF53850">
    <property type="entry name" value="Periplasmic binding protein-like II"/>
    <property type="match status" value="1"/>
</dbReference>
<keyword evidence="2" id="KW-0805">Transcription regulation</keyword>
<dbReference type="PANTHER" id="PTHR30346:SF28">
    <property type="entry name" value="HTH-TYPE TRANSCRIPTIONAL REGULATOR CYNR"/>
    <property type="match status" value="1"/>
</dbReference>
<proteinExistence type="inferred from homology"/>
<evidence type="ECO:0000313" key="6">
    <source>
        <dbReference type="EMBL" id="GLC31657.1"/>
    </source>
</evidence>
<sequence length="302" mass="34716">MQIKFIESFLQLYEELNISKTSAQLFITQQGLSRQIKSLEKELDVVLFERSKSGVTPTEICNGIYPILKNMQGEYKKAAGVIEKYKQKNRQSIYIAFAYGLSNGVNTDFIFEYQKNNLDVDIHIQEWSKQICLQKLLKDEIDIAFLVNPFQQELFNCLPLAEDYMYAAFHKDHPLAITEGSMDFSLLDGEKIITGSPENALREMFDYFCKLTNINPHIIVSSSYSLNFVNAMRENAGIVTVTSAMAFKINNPNIVIRRLVTPEPGYMYCCTSRHIKPNKDIASLLKYIKEHFKLVPIKKFSD</sequence>
<accession>A0ABQ5N987</accession>
<dbReference type="Gene3D" id="1.10.10.10">
    <property type="entry name" value="Winged helix-like DNA-binding domain superfamily/Winged helix DNA-binding domain"/>
    <property type="match status" value="1"/>
</dbReference>
<evidence type="ECO:0000256" key="3">
    <source>
        <dbReference type="ARBA" id="ARBA00023125"/>
    </source>
</evidence>
<dbReference type="InterPro" id="IPR036390">
    <property type="entry name" value="WH_DNA-bd_sf"/>
</dbReference>
<evidence type="ECO:0000313" key="7">
    <source>
        <dbReference type="Proteomes" id="UP001208567"/>
    </source>
</evidence>
<evidence type="ECO:0000256" key="2">
    <source>
        <dbReference type="ARBA" id="ARBA00023015"/>
    </source>
</evidence>